<name>A0A9W8B6C8_9FUNG</name>
<dbReference type="OrthoDB" id="5578978at2759"/>
<evidence type="ECO:0000313" key="1">
    <source>
        <dbReference type="EMBL" id="KAJ1983302.1"/>
    </source>
</evidence>
<dbReference type="Proteomes" id="UP001151582">
    <property type="component" value="Unassembled WGS sequence"/>
</dbReference>
<dbReference type="AlphaFoldDB" id="A0A9W8B6C8"/>
<proteinExistence type="predicted"/>
<keyword evidence="2" id="KW-1185">Reference proteome</keyword>
<gene>
    <name evidence="1" type="ORF">H4R34_001357</name>
</gene>
<sequence length="235" mass="26235">MPSPHLARRSTAPAIKRTQLYATSTARHRRELLRHPRPITFIEDLSPAELQQRYQTDPQQLFVAKLEGLRLGLDASSSDALAAWKQASGDWDLARLVLAQGPRGVLPHTPWTTAEDRMLLSGADEAQLHVLWAAKGEAHVYQRLRYLHAYYSPEMGQSPTLWPEAMDATEQRSVCTNDSDLLTSIVGLDETLTALTTDPFILTALDFLSDHCSDAELLNPLEEEVEPTGNHHPLL</sequence>
<organism evidence="1 2">
    <name type="scientific">Dimargaris verticillata</name>
    <dbReference type="NCBI Taxonomy" id="2761393"/>
    <lineage>
        <taxon>Eukaryota</taxon>
        <taxon>Fungi</taxon>
        <taxon>Fungi incertae sedis</taxon>
        <taxon>Zoopagomycota</taxon>
        <taxon>Kickxellomycotina</taxon>
        <taxon>Dimargaritomycetes</taxon>
        <taxon>Dimargaritales</taxon>
        <taxon>Dimargaritaceae</taxon>
        <taxon>Dimargaris</taxon>
    </lineage>
</organism>
<protein>
    <submittedName>
        <fullName evidence="1">Uncharacterized protein</fullName>
    </submittedName>
</protein>
<comment type="caution">
    <text evidence="1">The sequence shown here is derived from an EMBL/GenBank/DDBJ whole genome shotgun (WGS) entry which is preliminary data.</text>
</comment>
<dbReference type="EMBL" id="JANBQB010000061">
    <property type="protein sequence ID" value="KAJ1983302.1"/>
    <property type="molecule type" value="Genomic_DNA"/>
</dbReference>
<evidence type="ECO:0000313" key="2">
    <source>
        <dbReference type="Proteomes" id="UP001151582"/>
    </source>
</evidence>
<accession>A0A9W8B6C8</accession>
<reference evidence="1" key="1">
    <citation type="submission" date="2022-07" db="EMBL/GenBank/DDBJ databases">
        <title>Phylogenomic reconstructions and comparative analyses of Kickxellomycotina fungi.</title>
        <authorList>
            <person name="Reynolds N.K."/>
            <person name="Stajich J.E."/>
            <person name="Barry K."/>
            <person name="Grigoriev I.V."/>
            <person name="Crous P."/>
            <person name="Smith M.E."/>
        </authorList>
    </citation>
    <scope>NUCLEOTIDE SEQUENCE</scope>
    <source>
        <strain evidence="1">RSA 567</strain>
    </source>
</reference>